<evidence type="ECO:0000259" key="5">
    <source>
        <dbReference type="SMART" id="SM00722"/>
    </source>
</evidence>
<evidence type="ECO:0000256" key="1">
    <source>
        <dbReference type="ARBA" id="ARBA00004906"/>
    </source>
</evidence>
<comment type="pathway">
    <text evidence="1">Protein modification; protein ubiquitination.</text>
</comment>
<dbReference type="NCBIfam" id="TIGR03804">
    <property type="entry name" value="para_beta_helix"/>
    <property type="match status" value="2"/>
</dbReference>
<keyword evidence="7" id="KW-1185">Reference proteome</keyword>
<feature type="transmembrane region" description="Helical" evidence="4">
    <location>
        <begin position="20"/>
        <end position="40"/>
    </location>
</feature>
<name>A0ABY6N2N5_9ALTE</name>
<accession>A0ABY6N2N5</accession>
<feature type="domain" description="Carbohydrate-binding/sugar hydrolysis" evidence="5">
    <location>
        <begin position="263"/>
        <end position="421"/>
    </location>
</feature>
<dbReference type="InterPro" id="IPR006633">
    <property type="entry name" value="Carb-bd_sugar_hydrolysis-dom"/>
</dbReference>
<sequence>MDNLIDNAVKQRRSPLKKGYPWIMLILFYHVLGFSSAAHADALALSKQPTATHAVNEIPVSQFQWDSPSIPDSSAYNLEAIKAKIPANKKPVITIQRLVRSGPLKDFVRGKRLLEWAKRQLSSPKIIEVESGLATLEDIANAVDSQYFEKLPNGAYIARLPILVGNNATLLIDGSDSNTDSQNSESQKPQVTLLLSQDRGAFLVNDGLFFAINSRIVGWNEKNNTNAYYKEDTEFRPFFVSWGGSETYIADSAIESFGYFQSKSYGITFTQYKEHDNMHRAAPKGWIIDSEFYDTYYGFYCYEAEDVALVGNTYRDNILYGIDPHDRSSRLLIANNHVYGTREKHGIIISREVNDSWIVNNRTHDNHLSGIVLDRDSQRNVVANNTVYSNGGDGITLYESDNNHIINNVIADNTRQGIRVRNSNNTRISHNAIVKSGGYGIFAEVQDLSATDRDMSMDAYQTATTIWVTQDSLSENHSGPIFIGPKVIARLYNPSFISSSASKNLSLKGTLAAYQHKILDIIYRKKSAVIIEPIEYPHVNHSGS</sequence>
<dbReference type="RefSeq" id="WP_265047794.1">
    <property type="nucleotide sequence ID" value="NZ_CP100390.1"/>
</dbReference>
<dbReference type="SUPFAM" id="SSF51126">
    <property type="entry name" value="Pectin lyase-like"/>
    <property type="match status" value="1"/>
</dbReference>
<dbReference type="InterPro" id="IPR022441">
    <property type="entry name" value="Para_beta_helix_rpt-2"/>
</dbReference>
<dbReference type="InterPro" id="IPR039448">
    <property type="entry name" value="Beta_helix"/>
</dbReference>
<dbReference type="SMART" id="SM00722">
    <property type="entry name" value="CASH"/>
    <property type="match status" value="1"/>
</dbReference>
<dbReference type="SMART" id="SM00710">
    <property type="entry name" value="PbH1"/>
    <property type="match status" value="8"/>
</dbReference>
<dbReference type="InterPro" id="IPR006626">
    <property type="entry name" value="PbH1"/>
</dbReference>
<protein>
    <submittedName>
        <fullName evidence="6">Right-handed parallel beta-helix repeat-containing protein</fullName>
    </submittedName>
</protein>
<dbReference type="Gene3D" id="2.160.20.10">
    <property type="entry name" value="Single-stranded right-handed beta-helix, Pectin lyase-like"/>
    <property type="match status" value="1"/>
</dbReference>
<evidence type="ECO:0000256" key="4">
    <source>
        <dbReference type="SAM" id="Phobius"/>
    </source>
</evidence>
<dbReference type="PANTHER" id="PTHR22990:SF15">
    <property type="entry name" value="F-BOX ONLY PROTEIN 10"/>
    <property type="match status" value="1"/>
</dbReference>
<keyword evidence="3" id="KW-0833">Ubl conjugation pathway</keyword>
<dbReference type="InterPro" id="IPR051550">
    <property type="entry name" value="SCF-Subunits/Alg-Epimerases"/>
</dbReference>
<dbReference type="InterPro" id="IPR012334">
    <property type="entry name" value="Pectin_lyas_fold"/>
</dbReference>
<evidence type="ECO:0000313" key="7">
    <source>
        <dbReference type="Proteomes" id="UP001163739"/>
    </source>
</evidence>
<gene>
    <name evidence="6" type="ORF">NKI27_00770</name>
</gene>
<evidence type="ECO:0000256" key="3">
    <source>
        <dbReference type="ARBA" id="ARBA00022786"/>
    </source>
</evidence>
<dbReference type="PANTHER" id="PTHR22990">
    <property type="entry name" value="F-BOX ONLY PROTEIN"/>
    <property type="match status" value="1"/>
</dbReference>
<keyword evidence="4" id="KW-0472">Membrane</keyword>
<dbReference type="Proteomes" id="UP001163739">
    <property type="component" value="Chromosome"/>
</dbReference>
<keyword evidence="2" id="KW-0677">Repeat</keyword>
<dbReference type="EMBL" id="CP100390">
    <property type="protein sequence ID" value="UZE96309.1"/>
    <property type="molecule type" value="Genomic_DNA"/>
</dbReference>
<keyword evidence="4" id="KW-0812">Transmembrane</keyword>
<evidence type="ECO:0000313" key="6">
    <source>
        <dbReference type="EMBL" id="UZE96309.1"/>
    </source>
</evidence>
<dbReference type="Pfam" id="PF13229">
    <property type="entry name" value="Beta_helix"/>
    <property type="match status" value="1"/>
</dbReference>
<evidence type="ECO:0000256" key="2">
    <source>
        <dbReference type="ARBA" id="ARBA00022737"/>
    </source>
</evidence>
<reference evidence="6" key="1">
    <citation type="submission" date="2022-06" db="EMBL/GenBank/DDBJ databases">
        <title>Alkalimarinus sp. nov., isolated from gut of a Alitta virens.</title>
        <authorList>
            <person name="Yang A.I."/>
            <person name="Shin N.-R."/>
        </authorList>
    </citation>
    <scope>NUCLEOTIDE SEQUENCE</scope>
    <source>
        <strain evidence="6">A2M4</strain>
    </source>
</reference>
<dbReference type="InterPro" id="IPR011050">
    <property type="entry name" value="Pectin_lyase_fold/virulence"/>
</dbReference>
<keyword evidence="4" id="KW-1133">Transmembrane helix</keyword>
<proteinExistence type="predicted"/>
<organism evidence="6 7">
    <name type="scientific">Alkalimarinus alittae</name>
    <dbReference type="NCBI Taxonomy" id="2961619"/>
    <lineage>
        <taxon>Bacteria</taxon>
        <taxon>Pseudomonadati</taxon>
        <taxon>Pseudomonadota</taxon>
        <taxon>Gammaproteobacteria</taxon>
        <taxon>Alteromonadales</taxon>
        <taxon>Alteromonadaceae</taxon>
        <taxon>Alkalimarinus</taxon>
    </lineage>
</organism>